<sequence length="612" mass="62968">MQRPYVLVPANADRKGAAAAGGGKPVPPPPPAAPSGETSPPIKGPAPGQAPAEDDMSPLSKFKDWHSVEALKGEARPPLPLPLPALPLRGGGPPAERVQAAGRARRPALAADVAQLVDTILSHVGASSGPAPTAAAGKPVAGKAGPAAPAKPAAAAAKAPSSSNSMAACLEVLAAPDALALATDTTLTTLLNGLHPLLHYSPATRQWGTPGLGALLAALQVSCEERLRRSTLPCDSALAAATARLFVRVVKEAGSASLGGGLLAAAAGFVMAQSRALSGEVLASLHCLLSAARFQPPEPKEFGNRAVERLLRLAHAQQGVGLNLRAFADVVEALARLRCIYGLSTAPVVNLAISRAQTLEESGHLEGPQLAQLARVMNAVAVVAATASVHSSVLVAATSIWHLLTMRAEALATQAATGNNAAGQQARLWVVPASALLSRLWSTSRLLLAVAKASPSPSFGLPDRLGLVSHAAWLDREQRLVAGLTSAQRRVLAALADLSVPPSKTTLNQSFLEVFPIDVTVHMRMKSGREHQVAILIRDPLKHMTVRTAGGCGASVPLGGEAARESILKASGYHVVALDSHTCLQLPRSLLADELAALMMGDPARSSLRFVA</sequence>
<proteinExistence type="predicted"/>
<protein>
    <recommendedName>
        <fullName evidence="4">RAP domain</fullName>
    </recommendedName>
</protein>
<dbReference type="OrthoDB" id="515698at2759"/>
<feature type="region of interest" description="Disordered" evidence="1">
    <location>
        <begin position="1"/>
        <end position="100"/>
    </location>
</feature>
<gene>
    <name evidence="2" type="ORF">C2E21_3200</name>
</gene>
<name>A0A2P6TWK0_CHLSO</name>
<evidence type="ECO:0000313" key="2">
    <source>
        <dbReference type="EMBL" id="PRW58441.1"/>
    </source>
</evidence>
<evidence type="ECO:0000313" key="3">
    <source>
        <dbReference type="Proteomes" id="UP000239899"/>
    </source>
</evidence>
<reference evidence="2 3" key="1">
    <citation type="journal article" date="2018" name="Plant J.">
        <title>Genome sequences of Chlorella sorokiniana UTEX 1602 and Micractinium conductrix SAG 241.80: implications to maltose excretion by a green alga.</title>
        <authorList>
            <person name="Arriola M.B."/>
            <person name="Velmurugan N."/>
            <person name="Zhang Y."/>
            <person name="Plunkett M.H."/>
            <person name="Hondzo H."/>
            <person name="Barney B.M."/>
        </authorList>
    </citation>
    <scope>NUCLEOTIDE SEQUENCE [LARGE SCALE GENOMIC DNA]</scope>
    <source>
        <strain evidence="3">UTEX 1602</strain>
    </source>
</reference>
<dbReference type="Proteomes" id="UP000239899">
    <property type="component" value="Unassembled WGS sequence"/>
</dbReference>
<dbReference type="AlphaFoldDB" id="A0A2P6TWK0"/>
<feature type="region of interest" description="Disordered" evidence="1">
    <location>
        <begin position="128"/>
        <end position="148"/>
    </location>
</feature>
<dbReference type="EMBL" id="LHPG02000005">
    <property type="protein sequence ID" value="PRW58441.1"/>
    <property type="molecule type" value="Genomic_DNA"/>
</dbReference>
<accession>A0A2P6TWK0</accession>
<comment type="caution">
    <text evidence="2">The sequence shown here is derived from an EMBL/GenBank/DDBJ whole genome shotgun (WGS) entry which is preliminary data.</text>
</comment>
<evidence type="ECO:0000256" key="1">
    <source>
        <dbReference type="SAM" id="MobiDB-lite"/>
    </source>
</evidence>
<evidence type="ECO:0008006" key="4">
    <source>
        <dbReference type="Google" id="ProtNLM"/>
    </source>
</evidence>
<organism evidence="2 3">
    <name type="scientific">Chlorella sorokiniana</name>
    <name type="common">Freshwater green alga</name>
    <dbReference type="NCBI Taxonomy" id="3076"/>
    <lineage>
        <taxon>Eukaryota</taxon>
        <taxon>Viridiplantae</taxon>
        <taxon>Chlorophyta</taxon>
        <taxon>core chlorophytes</taxon>
        <taxon>Trebouxiophyceae</taxon>
        <taxon>Chlorellales</taxon>
        <taxon>Chlorellaceae</taxon>
        <taxon>Chlorella clade</taxon>
        <taxon>Chlorella</taxon>
    </lineage>
</organism>
<feature type="compositionally biased region" description="Basic and acidic residues" evidence="1">
    <location>
        <begin position="61"/>
        <end position="75"/>
    </location>
</feature>
<keyword evidence="3" id="KW-1185">Reference proteome</keyword>